<proteinExistence type="predicted"/>
<sequence length="584" mass="65367">MPESHYARGVERLESFIAQFPEWRRLIPSDLNSYGGRFTAGWEFPGLCDDPAVHLRILVDAEFPFRSPRIAVFPPPAVLTRPNLEEQGILCLLVEGALTSTERIESVSMELLADARDLVNGWHSGASLERFEDEFQSYWNRWQRNTEKFISLCAIDGPSRWVCAFHERNFTIVADDEKTLKSWVSNYFTPNSKATLQSIPLIRVPRPLRPSEYPNSVSDLYALLRSDTDALSMLQNLVCVNRDKRKGLLLAFPGRRGHGFAGLMLPSAKKEIDYGFRKGHMSQHILLQRYGVYPVRGASVIRCDPSWVHGRDHNPDVTILGNKTVLLLGVGSLGSGVAELLAKMGIGKLVLVDPEALSTENTSRHTLGVRSMSRMKAAEQANILSKRFPHLQFESHCERWELCYKKDRSIFTSADLIISTIGSWSAESSLSALTYNSKEFPPVIFGWLEEQAAAAHAVAFFGEEGCLRCITDDMGRPRVPVTKWPGVGTQKMVPMCGGVFQPYGANELSYSQTLVADLVADILLGRVTSSAHQVWIGQKKLLERENGEWHPDWIVRHGSPENGGRMMIVPFKNDVSCPICGRPL</sequence>
<evidence type="ECO:0000259" key="1">
    <source>
        <dbReference type="Pfam" id="PF00899"/>
    </source>
</evidence>
<feature type="domain" description="THIF-type NAD/FAD binding fold" evidence="1">
    <location>
        <begin position="320"/>
        <end position="476"/>
    </location>
</feature>
<dbReference type="InterPro" id="IPR032701">
    <property type="entry name" value="Prok-E2_B_dom"/>
</dbReference>
<dbReference type="InterPro" id="IPR035985">
    <property type="entry name" value="Ubiquitin-activating_enz"/>
</dbReference>
<keyword evidence="4" id="KW-1185">Reference proteome</keyword>
<dbReference type="InterPro" id="IPR000594">
    <property type="entry name" value="ThiF_NAD_FAD-bd"/>
</dbReference>
<comment type="caution">
    <text evidence="3">The sequence shown here is derived from an EMBL/GenBank/DDBJ whole genome shotgun (WGS) entry which is preliminary data.</text>
</comment>
<evidence type="ECO:0000313" key="3">
    <source>
        <dbReference type="EMBL" id="KIH76244.1"/>
    </source>
</evidence>
<dbReference type="Pfam" id="PF14461">
    <property type="entry name" value="Prok-E2_B"/>
    <property type="match status" value="1"/>
</dbReference>
<dbReference type="Pfam" id="PF00899">
    <property type="entry name" value="ThiF"/>
    <property type="match status" value="1"/>
</dbReference>
<gene>
    <name evidence="3" type="ORF">GFER_11525</name>
</gene>
<dbReference type="Proteomes" id="UP000035068">
    <property type="component" value="Unassembled WGS sequence"/>
</dbReference>
<reference evidence="3 4" key="1">
    <citation type="submission" date="2014-12" db="EMBL/GenBank/DDBJ databases">
        <title>Genomes of Geoalkalibacter ferrihydriticus and Geoalkalibacter subterraneus, two haloalkaliphilic metal-reducing members of the Geobacteraceae.</title>
        <authorList>
            <person name="Badalamenti J.P."/>
            <person name="Torres C.I."/>
            <person name="Krajmalnik-Brown R."/>
            <person name="Bond D.R."/>
        </authorList>
    </citation>
    <scope>NUCLEOTIDE SEQUENCE [LARGE SCALE GENOMIC DNA]</scope>
    <source>
        <strain evidence="3 4">DSM 17813</strain>
    </source>
</reference>
<organism evidence="3 4">
    <name type="scientific">Geoalkalibacter ferrihydriticus DSM 17813</name>
    <dbReference type="NCBI Taxonomy" id="1121915"/>
    <lineage>
        <taxon>Bacteria</taxon>
        <taxon>Pseudomonadati</taxon>
        <taxon>Thermodesulfobacteriota</taxon>
        <taxon>Desulfuromonadia</taxon>
        <taxon>Desulfuromonadales</taxon>
        <taxon>Geoalkalibacteraceae</taxon>
        <taxon>Geoalkalibacter</taxon>
    </lineage>
</organism>
<dbReference type="GO" id="GO:0008641">
    <property type="term" value="F:ubiquitin-like modifier activating enzyme activity"/>
    <property type="evidence" value="ECO:0007669"/>
    <property type="project" value="InterPro"/>
</dbReference>
<feature type="domain" description="Prokaryotic E2 family B" evidence="2">
    <location>
        <begin position="52"/>
        <end position="143"/>
    </location>
</feature>
<evidence type="ECO:0000313" key="4">
    <source>
        <dbReference type="Proteomes" id="UP000035068"/>
    </source>
</evidence>
<accession>A0A0C2DS09</accession>
<dbReference type="EMBL" id="JWJD01000004">
    <property type="protein sequence ID" value="KIH76244.1"/>
    <property type="molecule type" value="Genomic_DNA"/>
</dbReference>
<dbReference type="SUPFAM" id="SSF69572">
    <property type="entry name" value="Activating enzymes of the ubiquitin-like proteins"/>
    <property type="match status" value="1"/>
</dbReference>
<protein>
    <submittedName>
        <fullName evidence="3">Uncharacterized protein</fullName>
    </submittedName>
</protein>
<evidence type="ECO:0000259" key="2">
    <source>
        <dbReference type="Pfam" id="PF14461"/>
    </source>
</evidence>
<name>A0A0C2DS09_9BACT</name>
<dbReference type="Gene3D" id="3.40.50.720">
    <property type="entry name" value="NAD(P)-binding Rossmann-like Domain"/>
    <property type="match status" value="1"/>
</dbReference>
<dbReference type="AlphaFoldDB" id="A0A0C2DS09"/>